<organism evidence="2 3">
    <name type="scientific">Candidatus Daviesbacteria bacterium RIFCSPLOWO2_01_FULL_40_24</name>
    <dbReference type="NCBI Taxonomy" id="1797787"/>
    <lineage>
        <taxon>Bacteria</taxon>
        <taxon>Candidatus Daviesiibacteriota</taxon>
    </lineage>
</organism>
<proteinExistence type="predicted"/>
<comment type="caution">
    <text evidence="2">The sequence shown here is derived from an EMBL/GenBank/DDBJ whole genome shotgun (WGS) entry which is preliminary data.</text>
</comment>
<feature type="transmembrane region" description="Helical" evidence="1">
    <location>
        <begin position="80"/>
        <end position="98"/>
    </location>
</feature>
<dbReference type="InterPro" id="IPR019546">
    <property type="entry name" value="TAT_signal_bac_arc"/>
</dbReference>
<name>A0A1F5MJU6_9BACT</name>
<gene>
    <name evidence="2" type="ORF">A3B49_02130</name>
</gene>
<sequence>MTFTGFLSASSISQLISAVLFFPLTIFLWLRILPKKNRALIIPTSTPAKSPLLTRLRLDKVVVLPQVKLPGNFDMNRRTFLKLIGAAGLSLFFFSIFTSKAQAAFFGSAPGPGTVALKDTAGSQIDPAIKTPTDGYKISQIDDSGTASYYGFIDKDGRWFIMKDDGSGNYRYVKGGSDFTTNWGNRATSLTYNYFDVIF</sequence>
<evidence type="ECO:0008006" key="4">
    <source>
        <dbReference type="Google" id="ProtNLM"/>
    </source>
</evidence>
<evidence type="ECO:0000313" key="3">
    <source>
        <dbReference type="Proteomes" id="UP000178017"/>
    </source>
</evidence>
<dbReference type="InterPro" id="IPR006311">
    <property type="entry name" value="TAT_signal"/>
</dbReference>
<evidence type="ECO:0000313" key="2">
    <source>
        <dbReference type="EMBL" id="OGE65589.1"/>
    </source>
</evidence>
<reference evidence="2 3" key="1">
    <citation type="journal article" date="2016" name="Nat. Commun.">
        <title>Thousands of microbial genomes shed light on interconnected biogeochemical processes in an aquifer system.</title>
        <authorList>
            <person name="Anantharaman K."/>
            <person name="Brown C.T."/>
            <person name="Hug L.A."/>
            <person name="Sharon I."/>
            <person name="Castelle C.J."/>
            <person name="Probst A.J."/>
            <person name="Thomas B.C."/>
            <person name="Singh A."/>
            <person name="Wilkins M.J."/>
            <person name="Karaoz U."/>
            <person name="Brodie E.L."/>
            <person name="Williams K.H."/>
            <person name="Hubbard S.S."/>
            <person name="Banfield J.F."/>
        </authorList>
    </citation>
    <scope>NUCLEOTIDE SEQUENCE [LARGE SCALE GENOMIC DNA]</scope>
</reference>
<dbReference type="EMBL" id="MFDO01000016">
    <property type="protein sequence ID" value="OGE65589.1"/>
    <property type="molecule type" value="Genomic_DNA"/>
</dbReference>
<protein>
    <recommendedName>
        <fullName evidence="4">Twin-arginine translocation signal domain-containing protein</fullName>
    </recommendedName>
</protein>
<accession>A0A1F5MJU6</accession>
<dbReference type="NCBIfam" id="TIGR01409">
    <property type="entry name" value="TAT_signal_seq"/>
    <property type="match status" value="1"/>
</dbReference>
<keyword evidence="1" id="KW-1133">Transmembrane helix</keyword>
<dbReference type="PROSITE" id="PS51318">
    <property type="entry name" value="TAT"/>
    <property type="match status" value="1"/>
</dbReference>
<feature type="transmembrane region" description="Helical" evidence="1">
    <location>
        <begin position="12"/>
        <end position="30"/>
    </location>
</feature>
<keyword evidence="1" id="KW-0812">Transmembrane</keyword>
<dbReference type="AlphaFoldDB" id="A0A1F5MJU6"/>
<keyword evidence="1" id="KW-0472">Membrane</keyword>
<evidence type="ECO:0000256" key="1">
    <source>
        <dbReference type="SAM" id="Phobius"/>
    </source>
</evidence>
<dbReference type="Proteomes" id="UP000178017">
    <property type="component" value="Unassembled WGS sequence"/>
</dbReference>